<feature type="transmembrane region" description="Helical" evidence="6">
    <location>
        <begin position="708"/>
        <end position="732"/>
    </location>
</feature>
<keyword evidence="5 6" id="KW-0472">Membrane</keyword>
<dbReference type="InterPro" id="IPR022791">
    <property type="entry name" value="L-PG_synthase/AglD"/>
</dbReference>
<dbReference type="Pfam" id="PF03706">
    <property type="entry name" value="LPG_synthase_TM"/>
    <property type="match status" value="1"/>
</dbReference>
<dbReference type="RefSeq" id="WP_163195943.1">
    <property type="nucleotide sequence ID" value="NZ_WHZV01000001.1"/>
</dbReference>
<dbReference type="PANTHER" id="PTHR39087:SF2">
    <property type="entry name" value="UPF0104 MEMBRANE PROTEIN MJ1595"/>
    <property type="match status" value="1"/>
</dbReference>
<feature type="transmembrane region" description="Helical" evidence="6">
    <location>
        <begin position="744"/>
        <end position="765"/>
    </location>
</feature>
<dbReference type="PANTHER" id="PTHR39087">
    <property type="entry name" value="UPF0104 MEMBRANE PROTEIN MJ1595"/>
    <property type="match status" value="1"/>
</dbReference>
<evidence type="ECO:0000313" key="7">
    <source>
        <dbReference type="EMBL" id="NEG54252.1"/>
    </source>
</evidence>
<evidence type="ECO:0000256" key="4">
    <source>
        <dbReference type="ARBA" id="ARBA00022989"/>
    </source>
</evidence>
<accession>A0A6L9SRM3</accession>
<comment type="subcellular location">
    <subcellularLocation>
        <location evidence="1">Cell membrane</location>
        <topology evidence="1">Multi-pass membrane protein</topology>
    </subcellularLocation>
</comment>
<keyword evidence="4 6" id="KW-1133">Transmembrane helix</keyword>
<keyword evidence="8" id="KW-1185">Reference proteome</keyword>
<evidence type="ECO:0000256" key="3">
    <source>
        <dbReference type="ARBA" id="ARBA00022692"/>
    </source>
</evidence>
<sequence>MSVHIDDVAPRRTHDFGDLTRAAMSLGLAAVVMVFAVYLGGMTRGVESDAHTAARAIDWLAGIPSTVLQQFATLVIVVMVLCQLLFSREWLQAAVSALAMFAGYGTVWLASTVITGLADRTLALSLVSAATASGSGLLPNMYAGMASFLTTAGPRRTRSGVKWGWNILYGAGALMVVLSWHSVTGMLVSFACGRTVGMLIRFAVGTQNKGVWGEDLVAALRGVGLVPSSLVRRDDPLPGVRALHVTLDDDLVEGSRIYDLDTEDGGRYVVSVLDAQTHTAGYLRQLWNWLRFSGVAMRRDRSARDAVQHHLSMLLGLHNVKLPAPVPYAIADTEESAILVLNAHTIELPANLNTLTRADAVDYMRYLAVANRRGYTHRRITPDVLSRFEDGTPVIAGWQNGDDASSLANVALDKVQLLALFAALIGVDEAVAAARDAWDGETLAAIAPFIQRIAVPAPTRALESWDKSTLKALRDAVAPRRDDDAEPSAASAEDAGAADVAVEPVPLARFSLRSMITMLLLIVAAVVVFTQMRPDEIIAAVRNANPVMALVCLAFGLCGWIGSSLSLGALMDRGRRDAAGVFASQVAGGFATVSMPAGVGPSFVNLQFLRKSGYRNTAATAIMSAALVVYYATYAVIVVVIGLFTGRNTFSGMIPTNTLAIVFGIVVVVFSVAMMIPPVRHVAMQRVVPVAKRYLSQLLDVLGQPTQLAVSVAGALLQNVTTGLAFWAALLAFGVNTNPIETTFVFMLAYALGSAVPTPGGLGGVEAALTVSFAAVGVPQGVALSATLLHRVVFYWLRIPLGALAMKWLDRRNLV</sequence>
<feature type="transmembrane region" description="Helical" evidence="6">
    <location>
        <begin position="578"/>
        <end position="599"/>
    </location>
</feature>
<feature type="transmembrane region" description="Helical" evidence="6">
    <location>
        <begin position="547"/>
        <end position="571"/>
    </location>
</feature>
<evidence type="ECO:0000256" key="5">
    <source>
        <dbReference type="ARBA" id="ARBA00023136"/>
    </source>
</evidence>
<dbReference type="GO" id="GO:0005886">
    <property type="term" value="C:plasma membrane"/>
    <property type="evidence" value="ECO:0007669"/>
    <property type="project" value="UniProtKB-SubCell"/>
</dbReference>
<feature type="transmembrane region" description="Helical" evidence="6">
    <location>
        <begin position="771"/>
        <end position="797"/>
    </location>
</feature>
<comment type="caution">
    <text evidence="7">The sequence shown here is derived from an EMBL/GenBank/DDBJ whole genome shotgun (WGS) entry which is preliminary data.</text>
</comment>
<dbReference type="Proteomes" id="UP000483293">
    <property type="component" value="Unassembled WGS sequence"/>
</dbReference>
<dbReference type="NCBIfam" id="TIGR00374">
    <property type="entry name" value="flippase-like domain"/>
    <property type="match status" value="1"/>
</dbReference>
<feature type="transmembrane region" description="Helical" evidence="6">
    <location>
        <begin position="67"/>
        <end position="86"/>
    </location>
</feature>
<feature type="transmembrane region" description="Helical" evidence="6">
    <location>
        <begin position="163"/>
        <end position="180"/>
    </location>
</feature>
<feature type="transmembrane region" description="Helical" evidence="6">
    <location>
        <begin position="93"/>
        <end position="116"/>
    </location>
</feature>
<gene>
    <name evidence="7" type="ORF">GFD21_00335</name>
</gene>
<keyword evidence="2" id="KW-1003">Cell membrane</keyword>
<feature type="transmembrane region" description="Helical" evidence="6">
    <location>
        <begin position="122"/>
        <end position="142"/>
    </location>
</feature>
<evidence type="ECO:0000256" key="6">
    <source>
        <dbReference type="SAM" id="Phobius"/>
    </source>
</evidence>
<dbReference type="EMBL" id="WHZV01000001">
    <property type="protein sequence ID" value="NEG54252.1"/>
    <property type="molecule type" value="Genomic_DNA"/>
</dbReference>
<name>A0A6L9SRM3_9BIFI</name>
<protein>
    <submittedName>
        <fullName evidence="7">Flippase-like domain-containing protein</fullName>
    </submittedName>
</protein>
<feature type="transmembrane region" description="Helical" evidence="6">
    <location>
        <begin position="515"/>
        <end position="532"/>
    </location>
</feature>
<evidence type="ECO:0000313" key="8">
    <source>
        <dbReference type="Proteomes" id="UP000483293"/>
    </source>
</evidence>
<proteinExistence type="predicted"/>
<feature type="transmembrane region" description="Helical" evidence="6">
    <location>
        <begin position="619"/>
        <end position="644"/>
    </location>
</feature>
<keyword evidence="3 6" id="KW-0812">Transmembrane</keyword>
<dbReference type="AlphaFoldDB" id="A0A6L9SRM3"/>
<evidence type="ECO:0000256" key="1">
    <source>
        <dbReference type="ARBA" id="ARBA00004651"/>
    </source>
</evidence>
<organism evidence="7 8">
    <name type="scientific">Bifidobacterium platyrrhinorum</name>
    <dbReference type="NCBI Taxonomy" id="2661628"/>
    <lineage>
        <taxon>Bacteria</taxon>
        <taxon>Bacillati</taxon>
        <taxon>Actinomycetota</taxon>
        <taxon>Actinomycetes</taxon>
        <taxon>Bifidobacteriales</taxon>
        <taxon>Bifidobacteriaceae</taxon>
        <taxon>Bifidobacterium</taxon>
    </lineage>
</organism>
<evidence type="ECO:0000256" key="2">
    <source>
        <dbReference type="ARBA" id="ARBA00022475"/>
    </source>
</evidence>
<feature type="transmembrane region" description="Helical" evidence="6">
    <location>
        <begin position="656"/>
        <end position="676"/>
    </location>
</feature>
<reference evidence="7 8" key="1">
    <citation type="submission" date="2019-10" db="EMBL/GenBank/DDBJ databases">
        <title>Bifidobacterium from non-human primates.</title>
        <authorList>
            <person name="Modesto M."/>
        </authorList>
    </citation>
    <scope>NUCLEOTIDE SEQUENCE [LARGE SCALE GENOMIC DNA]</scope>
    <source>
        <strain evidence="7 8">SMA15</strain>
    </source>
</reference>
<feature type="transmembrane region" description="Helical" evidence="6">
    <location>
        <begin position="21"/>
        <end position="39"/>
    </location>
</feature>